<evidence type="ECO:0000313" key="2">
    <source>
        <dbReference type="EMBL" id="VAW52673.1"/>
    </source>
</evidence>
<feature type="transmembrane region" description="Helical" evidence="1">
    <location>
        <begin position="12"/>
        <end position="33"/>
    </location>
</feature>
<dbReference type="AlphaFoldDB" id="A0A3B0WK34"/>
<sequence>MLELYENITVILSLSLVITVPLTTILMFLQYYIHKKILDPTYYNTDHFSAGELVVFTTGYIFYLVKTLIYVRAITLPKTMRIRFKENILMFKDRPTIYLLAWFTLLLIAYGGLIIINIFIAAGILGYL</sequence>
<dbReference type="EMBL" id="UOFF01000003">
    <property type="protein sequence ID" value="VAW52673.1"/>
    <property type="molecule type" value="Genomic_DNA"/>
</dbReference>
<keyword evidence="1" id="KW-0472">Membrane</keyword>
<name>A0A3B0WK34_9ZZZZ</name>
<protein>
    <submittedName>
        <fullName evidence="2">Uncharacterized protein</fullName>
    </submittedName>
</protein>
<feature type="transmembrane region" description="Helical" evidence="1">
    <location>
        <begin position="97"/>
        <end position="125"/>
    </location>
</feature>
<organism evidence="2">
    <name type="scientific">hydrothermal vent metagenome</name>
    <dbReference type="NCBI Taxonomy" id="652676"/>
    <lineage>
        <taxon>unclassified sequences</taxon>
        <taxon>metagenomes</taxon>
        <taxon>ecological metagenomes</taxon>
    </lineage>
</organism>
<gene>
    <name evidence="2" type="ORF">MNBD_GAMMA07-2780</name>
</gene>
<accession>A0A3B0WK34</accession>
<proteinExistence type="predicted"/>
<reference evidence="2" key="1">
    <citation type="submission" date="2018-06" db="EMBL/GenBank/DDBJ databases">
        <authorList>
            <person name="Zhirakovskaya E."/>
        </authorList>
    </citation>
    <scope>NUCLEOTIDE SEQUENCE</scope>
</reference>
<evidence type="ECO:0000256" key="1">
    <source>
        <dbReference type="SAM" id="Phobius"/>
    </source>
</evidence>
<keyword evidence="1" id="KW-1133">Transmembrane helix</keyword>
<keyword evidence="1" id="KW-0812">Transmembrane</keyword>
<feature type="transmembrane region" description="Helical" evidence="1">
    <location>
        <begin position="53"/>
        <end position="76"/>
    </location>
</feature>